<accession>A0A6A5UXQ6</accession>
<dbReference type="InterPro" id="IPR007219">
    <property type="entry name" value="XnlR_reg_dom"/>
</dbReference>
<dbReference type="GO" id="GO:0006351">
    <property type="term" value="P:DNA-templated transcription"/>
    <property type="evidence" value="ECO:0007669"/>
    <property type="project" value="InterPro"/>
</dbReference>
<dbReference type="Gene3D" id="4.10.240.10">
    <property type="entry name" value="Zn(2)-C6 fungal-type DNA-binding domain"/>
    <property type="match status" value="1"/>
</dbReference>
<sequence length="947" mass="105918">MAAIDAAGAPLRSAPPPARQAAAPPSYPHTSPIMQTSISPSTVQAATSPSTAQASPLSPHLASLPNGSTARVRGSDAPKPRARLACQSCRTSKIRCNPRECPNFTDFPCEHCRKSGKECVWPLAGSTSTAVPKRSSASAGGDSPQVDRQAEPRKRKRVVPSEMKIETEEDFYSPQLFTEQVWRELYSIFKQHYITELPFLHEATFLPMLKQTDIHCLPPDSSAPLILALVSLTVPYHAGLIQQLSQGGRLSAIQISRIYADAAEHRIHETRAHNHPDTRLVQALLMLSLRAHGDGQGIKSSVTLAIAISFMQLLGCHYEKDLDDKADKIKQSAAKLKLDPATTTVDGGFIDDEIKRRTFWSCYIIDRYISSGDYKPRKIHIKEALVQLPCSNEAFLYGISKIKTRMLRETEEHFGNRRREYARSHPDEEYVEWEDEDKQEPLVWFIKALDLYEDVMKWACNVTRRNEKDPPWTKTFVDKYDRFGGTIKKELRLSFANLDERLTTFVERLPAKLKLTTNRTLAHIHGPTSTPFILLHSVLALCNIVLHREWLPFLPNPESGPDGPVDGPNCVQFKERAHEEAPRFWEESAARCFKATKQVLDLMWLSKEHGASVESPFTSFVSFTVVCTLLWCGFFPFMDTKHFVCSGKDQPDVIQNFDKVASLLHSMQNQLNLARAWCKIAKDYVPVLIEARQHWKNTVGSPSSGYNNDGRGLRLYKPYEMKLKSFGPQPDDRSTDVESMMNLTDILRALDDSLKHTDDGMRSDVKSEMKSEDSMTVDGSTDSGSIALRRSASSSTFTAVNNSNGETHGSSHSKMSYVQSPQAHSVHKSLPVPTHGLPSHQMIISAADPRQHFVSVTPINYGAPAGQEGATRPMGDVGNHPPNNSYPAPEMIVAYNNMYQGLGLTWDTVHVNSVQTFVGNEPNFPFYQEQDYSMHQPFYGNHGNQGL</sequence>
<feature type="compositionally biased region" description="Polar residues" evidence="6">
    <location>
        <begin position="128"/>
        <end position="138"/>
    </location>
</feature>
<dbReference type="Pfam" id="PF04082">
    <property type="entry name" value="Fungal_trans"/>
    <property type="match status" value="1"/>
</dbReference>
<evidence type="ECO:0000259" key="7">
    <source>
        <dbReference type="PROSITE" id="PS50048"/>
    </source>
</evidence>
<dbReference type="SMART" id="SM00066">
    <property type="entry name" value="GAL4"/>
    <property type="match status" value="1"/>
</dbReference>
<keyword evidence="4" id="KW-0804">Transcription</keyword>
<evidence type="ECO:0000256" key="1">
    <source>
        <dbReference type="ARBA" id="ARBA00004123"/>
    </source>
</evidence>
<dbReference type="SUPFAM" id="SSF57701">
    <property type="entry name" value="Zn2/Cys6 DNA-binding domain"/>
    <property type="match status" value="1"/>
</dbReference>
<evidence type="ECO:0000256" key="5">
    <source>
        <dbReference type="ARBA" id="ARBA00023242"/>
    </source>
</evidence>
<keyword evidence="2" id="KW-0479">Metal-binding</keyword>
<dbReference type="OrthoDB" id="5370478at2759"/>
<comment type="subcellular location">
    <subcellularLocation>
        <location evidence="1">Nucleus</location>
    </subcellularLocation>
</comment>
<dbReference type="InterPro" id="IPR036864">
    <property type="entry name" value="Zn2-C6_fun-type_DNA-bd_sf"/>
</dbReference>
<dbReference type="InterPro" id="IPR001138">
    <property type="entry name" value="Zn2Cys6_DnaBD"/>
</dbReference>
<dbReference type="GO" id="GO:0000981">
    <property type="term" value="F:DNA-binding transcription factor activity, RNA polymerase II-specific"/>
    <property type="evidence" value="ECO:0007669"/>
    <property type="project" value="InterPro"/>
</dbReference>
<feature type="compositionally biased region" description="Basic and acidic residues" evidence="6">
    <location>
        <begin position="756"/>
        <end position="773"/>
    </location>
</feature>
<dbReference type="AlphaFoldDB" id="A0A6A5UXQ6"/>
<dbReference type="CDD" id="cd12148">
    <property type="entry name" value="fungal_TF_MHR"/>
    <property type="match status" value="1"/>
</dbReference>
<dbReference type="PROSITE" id="PS50048">
    <property type="entry name" value="ZN2_CY6_FUNGAL_2"/>
    <property type="match status" value="1"/>
</dbReference>
<protein>
    <recommendedName>
        <fullName evidence="7">Zn(2)-C6 fungal-type domain-containing protein</fullName>
    </recommendedName>
</protein>
<dbReference type="Pfam" id="PF00172">
    <property type="entry name" value="Zn_clus"/>
    <property type="match status" value="1"/>
</dbReference>
<name>A0A6A5UXQ6_9PLEO</name>
<dbReference type="GO" id="GO:0003677">
    <property type="term" value="F:DNA binding"/>
    <property type="evidence" value="ECO:0007669"/>
    <property type="project" value="InterPro"/>
</dbReference>
<gene>
    <name evidence="8" type="ORF">BU23DRAFT_259347</name>
</gene>
<keyword evidence="5" id="KW-0539">Nucleus</keyword>
<keyword evidence="3" id="KW-0805">Transcription regulation</keyword>
<dbReference type="PANTHER" id="PTHR47338:SF5">
    <property type="entry name" value="ZN(II)2CYS6 TRANSCRIPTION FACTOR (EUROFUNG)"/>
    <property type="match status" value="1"/>
</dbReference>
<dbReference type="EMBL" id="ML976718">
    <property type="protein sequence ID" value="KAF1968592.1"/>
    <property type="molecule type" value="Genomic_DNA"/>
</dbReference>
<evidence type="ECO:0000313" key="9">
    <source>
        <dbReference type="Proteomes" id="UP000800036"/>
    </source>
</evidence>
<dbReference type="CDD" id="cd00067">
    <property type="entry name" value="GAL4"/>
    <property type="match status" value="1"/>
</dbReference>
<dbReference type="PROSITE" id="PS00463">
    <property type="entry name" value="ZN2_CY6_FUNGAL_1"/>
    <property type="match status" value="1"/>
</dbReference>
<evidence type="ECO:0000256" key="6">
    <source>
        <dbReference type="SAM" id="MobiDB-lite"/>
    </source>
</evidence>
<organism evidence="8 9">
    <name type="scientific">Bimuria novae-zelandiae CBS 107.79</name>
    <dbReference type="NCBI Taxonomy" id="1447943"/>
    <lineage>
        <taxon>Eukaryota</taxon>
        <taxon>Fungi</taxon>
        <taxon>Dikarya</taxon>
        <taxon>Ascomycota</taxon>
        <taxon>Pezizomycotina</taxon>
        <taxon>Dothideomycetes</taxon>
        <taxon>Pleosporomycetidae</taxon>
        <taxon>Pleosporales</taxon>
        <taxon>Massarineae</taxon>
        <taxon>Didymosphaeriaceae</taxon>
        <taxon>Bimuria</taxon>
    </lineage>
</organism>
<evidence type="ECO:0000313" key="8">
    <source>
        <dbReference type="EMBL" id="KAF1968592.1"/>
    </source>
</evidence>
<dbReference type="GO" id="GO:0008270">
    <property type="term" value="F:zinc ion binding"/>
    <property type="evidence" value="ECO:0007669"/>
    <property type="project" value="InterPro"/>
</dbReference>
<keyword evidence="9" id="KW-1185">Reference proteome</keyword>
<feature type="domain" description="Zn(2)-C6 fungal-type" evidence="7">
    <location>
        <begin position="85"/>
        <end position="121"/>
    </location>
</feature>
<dbReference type="InterPro" id="IPR050815">
    <property type="entry name" value="TF_fung"/>
</dbReference>
<dbReference type="GO" id="GO:0005634">
    <property type="term" value="C:nucleus"/>
    <property type="evidence" value="ECO:0007669"/>
    <property type="project" value="UniProtKB-SubCell"/>
</dbReference>
<feature type="compositionally biased region" description="Low complexity" evidence="6">
    <location>
        <begin position="39"/>
        <end position="59"/>
    </location>
</feature>
<dbReference type="Proteomes" id="UP000800036">
    <property type="component" value="Unassembled WGS sequence"/>
</dbReference>
<reference evidence="8" key="1">
    <citation type="journal article" date="2020" name="Stud. Mycol.">
        <title>101 Dothideomycetes genomes: a test case for predicting lifestyles and emergence of pathogens.</title>
        <authorList>
            <person name="Haridas S."/>
            <person name="Albert R."/>
            <person name="Binder M."/>
            <person name="Bloem J."/>
            <person name="Labutti K."/>
            <person name="Salamov A."/>
            <person name="Andreopoulos B."/>
            <person name="Baker S."/>
            <person name="Barry K."/>
            <person name="Bills G."/>
            <person name="Bluhm B."/>
            <person name="Cannon C."/>
            <person name="Castanera R."/>
            <person name="Culley D."/>
            <person name="Daum C."/>
            <person name="Ezra D."/>
            <person name="Gonzalez J."/>
            <person name="Henrissat B."/>
            <person name="Kuo A."/>
            <person name="Liang C."/>
            <person name="Lipzen A."/>
            <person name="Lutzoni F."/>
            <person name="Magnuson J."/>
            <person name="Mondo S."/>
            <person name="Nolan M."/>
            <person name="Ohm R."/>
            <person name="Pangilinan J."/>
            <person name="Park H.-J."/>
            <person name="Ramirez L."/>
            <person name="Alfaro M."/>
            <person name="Sun H."/>
            <person name="Tritt A."/>
            <person name="Yoshinaga Y."/>
            <person name="Zwiers L.-H."/>
            <person name="Turgeon B."/>
            <person name="Goodwin S."/>
            <person name="Spatafora J."/>
            <person name="Crous P."/>
            <person name="Grigoriev I."/>
        </authorList>
    </citation>
    <scope>NUCLEOTIDE SEQUENCE</scope>
    <source>
        <strain evidence="8">CBS 107.79</strain>
    </source>
</reference>
<feature type="compositionally biased region" description="Low complexity" evidence="6">
    <location>
        <begin position="1"/>
        <end position="12"/>
    </location>
</feature>
<proteinExistence type="predicted"/>
<feature type="region of interest" description="Disordered" evidence="6">
    <location>
        <begin position="756"/>
        <end position="785"/>
    </location>
</feature>
<evidence type="ECO:0000256" key="2">
    <source>
        <dbReference type="ARBA" id="ARBA00022723"/>
    </source>
</evidence>
<dbReference type="PANTHER" id="PTHR47338">
    <property type="entry name" value="ZN(II)2CYS6 TRANSCRIPTION FACTOR (EUROFUNG)-RELATED"/>
    <property type="match status" value="1"/>
</dbReference>
<evidence type="ECO:0000256" key="3">
    <source>
        <dbReference type="ARBA" id="ARBA00023015"/>
    </source>
</evidence>
<evidence type="ECO:0000256" key="4">
    <source>
        <dbReference type="ARBA" id="ARBA00023163"/>
    </source>
</evidence>
<feature type="region of interest" description="Disordered" evidence="6">
    <location>
        <begin position="1"/>
        <end position="82"/>
    </location>
</feature>
<dbReference type="SMART" id="SM00906">
    <property type="entry name" value="Fungal_trans"/>
    <property type="match status" value="1"/>
</dbReference>
<feature type="region of interest" description="Disordered" evidence="6">
    <location>
        <begin position="128"/>
        <end position="158"/>
    </location>
</feature>